<accession>A0A9W3P2W3</accession>
<dbReference type="Proteomes" id="UP000005257">
    <property type="component" value="Chromosome"/>
</dbReference>
<gene>
    <name evidence="1" type="ORF">BTF1_07900</name>
</gene>
<protein>
    <submittedName>
        <fullName evidence="1">Uncharacterized protein</fullName>
    </submittedName>
</protein>
<name>A0A9W3P2W3_BACTU</name>
<dbReference type="AlphaFoldDB" id="A0A9W3P2W3"/>
<sequence>MNIYSRETILEVLAELKYYGKNITEAGLMRDRPRLYNAIRCYFESLEDAISKVTPIPVQTYRWTIKEEC</sequence>
<evidence type="ECO:0000313" key="1">
    <source>
        <dbReference type="EMBL" id="AFQ25791.1"/>
    </source>
</evidence>
<dbReference type="EMBL" id="CP003763">
    <property type="protein sequence ID" value="AFQ25791.1"/>
    <property type="molecule type" value="Genomic_DNA"/>
</dbReference>
<dbReference type="KEGG" id="btn:BTF1_07900"/>
<evidence type="ECO:0000313" key="2">
    <source>
        <dbReference type="Proteomes" id="UP000005257"/>
    </source>
</evidence>
<organism evidence="1 2">
    <name type="scientific">Bacillus thuringiensis HD-789</name>
    <dbReference type="NCBI Taxonomy" id="1217737"/>
    <lineage>
        <taxon>Bacteria</taxon>
        <taxon>Bacillati</taxon>
        <taxon>Bacillota</taxon>
        <taxon>Bacilli</taxon>
        <taxon>Bacillales</taxon>
        <taxon>Bacillaceae</taxon>
        <taxon>Bacillus</taxon>
        <taxon>Bacillus cereus group</taxon>
    </lineage>
</organism>
<proteinExistence type="predicted"/>
<reference evidence="1 2" key="1">
    <citation type="journal article" date="2013" name="Genome Announc.">
        <title>Complete Genome Sequence of Bacillus thuringiensis Serovar Israelensis Strain HD-789.</title>
        <authorList>
            <person name="Doggett N.A."/>
            <person name="Stubben C.J."/>
            <person name="Chertkov O."/>
            <person name="Bruce D.C."/>
            <person name="Detter J.C."/>
            <person name="Johnson S.L."/>
            <person name="Han C.S."/>
        </authorList>
    </citation>
    <scope>NUCLEOTIDE SEQUENCE [LARGE SCALE GENOMIC DNA]</scope>
    <source>
        <strain evidence="1 2">HD-789</strain>
    </source>
</reference>